<gene>
    <name evidence="1" type="ORF">EI97DRAFT_101757</name>
</gene>
<sequence>MASELADHSCSCIDTRFACQIPFVFSSSVSSWEITVHAVWSIRRGLCVSHQLTSVTSHQRTPPLRPALLPYIRMASLRPMRHNGLTSLSICSITSLKVFILQNPLRLQYPSHRSVTNTQDYYLTTLSLDHALHAIGLMALLSDHLPCQFLERYHGVPSLLESFGSTRPRRNTQICRRPCLHTAVG</sequence>
<dbReference type="GeneID" id="54546061"/>
<proteinExistence type="predicted"/>
<accession>A0A6A6JH30</accession>
<dbReference type="EMBL" id="ML986502">
    <property type="protein sequence ID" value="KAF2274539.1"/>
    <property type="molecule type" value="Genomic_DNA"/>
</dbReference>
<keyword evidence="2" id="KW-1185">Reference proteome</keyword>
<name>A0A6A6JH30_WESOR</name>
<dbReference type="AlphaFoldDB" id="A0A6A6JH30"/>
<dbReference type="RefSeq" id="XP_033652078.1">
    <property type="nucleotide sequence ID" value="XM_033792886.1"/>
</dbReference>
<organism evidence="1 2">
    <name type="scientific">Westerdykella ornata</name>
    <dbReference type="NCBI Taxonomy" id="318751"/>
    <lineage>
        <taxon>Eukaryota</taxon>
        <taxon>Fungi</taxon>
        <taxon>Dikarya</taxon>
        <taxon>Ascomycota</taxon>
        <taxon>Pezizomycotina</taxon>
        <taxon>Dothideomycetes</taxon>
        <taxon>Pleosporomycetidae</taxon>
        <taxon>Pleosporales</taxon>
        <taxon>Sporormiaceae</taxon>
        <taxon>Westerdykella</taxon>
    </lineage>
</organism>
<evidence type="ECO:0000313" key="2">
    <source>
        <dbReference type="Proteomes" id="UP000800097"/>
    </source>
</evidence>
<protein>
    <submittedName>
        <fullName evidence="1">Uncharacterized protein</fullName>
    </submittedName>
</protein>
<evidence type="ECO:0000313" key="1">
    <source>
        <dbReference type="EMBL" id="KAF2274539.1"/>
    </source>
</evidence>
<dbReference type="Proteomes" id="UP000800097">
    <property type="component" value="Unassembled WGS sequence"/>
</dbReference>
<reference evidence="1" key="1">
    <citation type="journal article" date="2020" name="Stud. Mycol.">
        <title>101 Dothideomycetes genomes: a test case for predicting lifestyles and emergence of pathogens.</title>
        <authorList>
            <person name="Haridas S."/>
            <person name="Albert R."/>
            <person name="Binder M."/>
            <person name="Bloem J."/>
            <person name="Labutti K."/>
            <person name="Salamov A."/>
            <person name="Andreopoulos B."/>
            <person name="Baker S."/>
            <person name="Barry K."/>
            <person name="Bills G."/>
            <person name="Bluhm B."/>
            <person name="Cannon C."/>
            <person name="Castanera R."/>
            <person name="Culley D."/>
            <person name="Daum C."/>
            <person name="Ezra D."/>
            <person name="Gonzalez J."/>
            <person name="Henrissat B."/>
            <person name="Kuo A."/>
            <person name="Liang C."/>
            <person name="Lipzen A."/>
            <person name="Lutzoni F."/>
            <person name="Magnuson J."/>
            <person name="Mondo S."/>
            <person name="Nolan M."/>
            <person name="Ohm R."/>
            <person name="Pangilinan J."/>
            <person name="Park H.-J."/>
            <person name="Ramirez L."/>
            <person name="Alfaro M."/>
            <person name="Sun H."/>
            <person name="Tritt A."/>
            <person name="Yoshinaga Y."/>
            <person name="Zwiers L.-H."/>
            <person name="Turgeon B."/>
            <person name="Goodwin S."/>
            <person name="Spatafora J."/>
            <person name="Crous P."/>
            <person name="Grigoriev I."/>
        </authorList>
    </citation>
    <scope>NUCLEOTIDE SEQUENCE</scope>
    <source>
        <strain evidence="1">CBS 379.55</strain>
    </source>
</reference>